<reference evidence="10 11" key="1">
    <citation type="submission" date="2021-03" db="EMBL/GenBank/DDBJ databases">
        <title>Genomic Encyclopedia of Type Strains, Phase IV (KMG-IV): sequencing the most valuable type-strain genomes for metagenomic binning, comparative biology and taxonomic classification.</title>
        <authorList>
            <person name="Goeker M."/>
        </authorList>
    </citation>
    <scope>NUCLEOTIDE SEQUENCE [LARGE SCALE GENOMIC DNA]</scope>
    <source>
        <strain evidence="10 11">DSM 24950</strain>
    </source>
</reference>
<evidence type="ECO:0000313" key="10">
    <source>
        <dbReference type="EMBL" id="MBP1961581.1"/>
    </source>
</evidence>
<dbReference type="RefSeq" id="WP_342357334.1">
    <property type="nucleotide sequence ID" value="NZ_JAGGKV010000001.1"/>
</dbReference>
<evidence type="ECO:0000259" key="9">
    <source>
        <dbReference type="Pfam" id="PF02782"/>
    </source>
</evidence>
<dbReference type="PANTHER" id="PTHR10196:SF93">
    <property type="entry name" value="L-RHAMNULOKINASE"/>
    <property type="match status" value="1"/>
</dbReference>
<proteinExistence type="inferred from homology"/>
<comment type="caution">
    <text evidence="10">The sequence shown here is derived from an EMBL/GenBank/DDBJ whole genome shotgun (WGS) entry which is preliminary data.</text>
</comment>
<dbReference type="SUPFAM" id="SSF53067">
    <property type="entry name" value="Actin-like ATPase domain"/>
    <property type="match status" value="2"/>
</dbReference>
<dbReference type="InterPro" id="IPR018484">
    <property type="entry name" value="FGGY_N"/>
</dbReference>
<dbReference type="EC" id="2.7.1.5" evidence="10"/>
<evidence type="ECO:0000256" key="4">
    <source>
        <dbReference type="ARBA" id="ARBA00022777"/>
    </source>
</evidence>
<evidence type="ECO:0000256" key="6">
    <source>
        <dbReference type="ARBA" id="ARBA00023157"/>
    </source>
</evidence>
<evidence type="ECO:0000256" key="5">
    <source>
        <dbReference type="ARBA" id="ARBA00022840"/>
    </source>
</evidence>
<feature type="domain" description="Carbohydrate kinase FGGY N-terminal" evidence="8">
    <location>
        <begin position="8"/>
        <end position="249"/>
    </location>
</feature>
<evidence type="ECO:0000256" key="7">
    <source>
        <dbReference type="ARBA" id="ARBA00023308"/>
    </source>
</evidence>
<keyword evidence="3" id="KW-0547">Nucleotide-binding</keyword>
<feature type="domain" description="Carbohydrate kinase FGGY C-terminal" evidence="9">
    <location>
        <begin position="260"/>
        <end position="450"/>
    </location>
</feature>
<dbReference type="InterPro" id="IPR018485">
    <property type="entry name" value="FGGY_C"/>
</dbReference>
<evidence type="ECO:0000256" key="2">
    <source>
        <dbReference type="ARBA" id="ARBA00022679"/>
    </source>
</evidence>
<keyword evidence="11" id="KW-1185">Reference proteome</keyword>
<dbReference type="Pfam" id="PF00370">
    <property type="entry name" value="FGGY_N"/>
    <property type="match status" value="1"/>
</dbReference>
<evidence type="ECO:0000259" key="8">
    <source>
        <dbReference type="Pfam" id="PF00370"/>
    </source>
</evidence>
<dbReference type="CDD" id="cd07771">
    <property type="entry name" value="ASKHA_NBD_FGGY_RhaB-like"/>
    <property type="match status" value="1"/>
</dbReference>
<gene>
    <name evidence="10" type="ORF">J2Z65_000775</name>
</gene>
<comment type="similarity">
    <text evidence="1">Belongs to the FGGY kinase family.</text>
</comment>
<evidence type="ECO:0000256" key="1">
    <source>
        <dbReference type="ARBA" id="ARBA00009156"/>
    </source>
</evidence>
<dbReference type="GO" id="GO:0008993">
    <property type="term" value="F:rhamnulokinase activity"/>
    <property type="evidence" value="ECO:0007669"/>
    <property type="project" value="UniProtKB-EC"/>
</dbReference>
<evidence type="ECO:0000313" key="11">
    <source>
        <dbReference type="Proteomes" id="UP001519344"/>
    </source>
</evidence>
<accession>A0ABS4HTK4</accession>
<keyword evidence="6" id="KW-1015">Disulfide bond</keyword>
<keyword evidence="2 10" id="KW-0808">Transferase</keyword>
<sequence>MSTNSLNMLAVDFGASSGRTMLGRWNGSKLSIEEIHRFANEPVELSGRLYWDFLRLFHELKKGIHAFKQHSTGSPASIAVDTWGVDYGFVDGKGKLLANPYHYREARNAQAMDAMLQHTTQQDLYSRSGIQPLSFNTIFQLYAEKNEQGLSLPEDVRLLLMPDLFRFYLSGIRSTEYTIASTTGLLDSAVRDWDRGLLHKLGIPAALFTDIVMPGTIEGNLRKEIAEELQIGGMSVVATASHDTASAVVSIPSLEKDYAFISCGTWSLMGVEIDQPILTEESLRYGFTNEGGAEHKIRTLKNIMGLWLLQECKRQWELEGESLGFAHMQEMAKAEPGLQSYVDAQDPAFLTPGNMPERIRRYCVQTGQSVPQTKAELIRCVVDSLAMKFKQTLDEIEELLGKRLQTIHMVGGGIQNQLLCQLTANATGRPVIAGPVEATAIGNMMMQVKAHGEVQSLDQIRQAVRDSFPPDHYESKDESRWQEAYRIYLQVIAKKSVRS</sequence>
<dbReference type="PANTHER" id="PTHR10196">
    <property type="entry name" value="SUGAR KINASE"/>
    <property type="match status" value="1"/>
</dbReference>
<protein>
    <submittedName>
        <fullName evidence="10">Rhamnulokinase</fullName>
        <ecNumber evidence="10">2.7.1.5</ecNumber>
    </submittedName>
</protein>
<keyword evidence="5" id="KW-0067">ATP-binding</keyword>
<dbReference type="InterPro" id="IPR013449">
    <property type="entry name" value="Rhamnulokinase"/>
</dbReference>
<organism evidence="10 11">
    <name type="scientific">Paenibacillus aceris</name>
    <dbReference type="NCBI Taxonomy" id="869555"/>
    <lineage>
        <taxon>Bacteria</taxon>
        <taxon>Bacillati</taxon>
        <taxon>Bacillota</taxon>
        <taxon>Bacilli</taxon>
        <taxon>Bacillales</taxon>
        <taxon>Paenibacillaceae</taxon>
        <taxon>Paenibacillus</taxon>
    </lineage>
</organism>
<dbReference type="Gene3D" id="3.30.420.40">
    <property type="match status" value="2"/>
</dbReference>
<dbReference type="InterPro" id="IPR043129">
    <property type="entry name" value="ATPase_NBD"/>
</dbReference>
<keyword evidence="7" id="KW-0684">Rhamnose metabolism</keyword>
<dbReference type="Pfam" id="PF02782">
    <property type="entry name" value="FGGY_C"/>
    <property type="match status" value="1"/>
</dbReference>
<dbReference type="EMBL" id="JAGGKV010000001">
    <property type="protein sequence ID" value="MBP1961581.1"/>
    <property type="molecule type" value="Genomic_DNA"/>
</dbReference>
<evidence type="ECO:0000256" key="3">
    <source>
        <dbReference type="ARBA" id="ARBA00022741"/>
    </source>
</evidence>
<name>A0ABS4HTK4_9BACL</name>
<keyword evidence="4" id="KW-0418">Kinase</keyword>
<dbReference type="Proteomes" id="UP001519344">
    <property type="component" value="Unassembled WGS sequence"/>
</dbReference>